<sequence>MRFLTAIAAALVEAWGELRVSRLRVMLSLIGVAVAVAALTAVTALGAVAEQSQREQQERYSGRPALLSFQPTDTTGMKKPDPALVTSAFDAAAQRYDIEWTSRVISDYVPVSLPTGAVDINLMGIDPDYVTMHRLSVREGRWFTEADSERFAPAVVISRDLWTVLGQPDLRTHPNFPLDGLSPTTAVVVGVTGETCQGNCLSMTMLYDDYARVGLTHPEQGNEGWIVTPSYEAWVPPSVADELQTRIAATMSSALGEGWQVNPSRNDYAAQLGGEDPFLVVKLVVGGIAGLVLLLGALGLVNISLVTVKYRVREIGIRRSFGATAGRVFFGVMMESVVATMVAGLIGVALAVALLKNPWVAGFISSDVQDVPPFPISAAIIGLVSATVVGALAGLVPALVAVRVKPIDAIRL</sequence>
<feature type="transmembrane region" description="Helical" evidence="7">
    <location>
        <begin position="374"/>
        <end position="402"/>
    </location>
</feature>
<accession>A0A852YRE9</accession>
<dbReference type="EMBL" id="JACBZY010000001">
    <property type="protein sequence ID" value="NYH00280.1"/>
    <property type="molecule type" value="Genomic_DNA"/>
</dbReference>
<keyword evidence="4 7" id="KW-1133">Transmembrane helix</keyword>
<evidence type="ECO:0000313" key="11">
    <source>
        <dbReference type="Proteomes" id="UP000553888"/>
    </source>
</evidence>
<evidence type="ECO:0000256" key="1">
    <source>
        <dbReference type="ARBA" id="ARBA00004651"/>
    </source>
</evidence>
<dbReference type="RefSeq" id="WP_179569008.1">
    <property type="nucleotide sequence ID" value="NZ_JACBZY010000001.1"/>
</dbReference>
<dbReference type="PANTHER" id="PTHR30572:SF4">
    <property type="entry name" value="ABC TRANSPORTER PERMEASE YTRF"/>
    <property type="match status" value="1"/>
</dbReference>
<dbReference type="InterPro" id="IPR050250">
    <property type="entry name" value="Macrolide_Exporter_MacB"/>
</dbReference>
<organism evidence="10 11">
    <name type="scientific">Schumannella luteola</name>
    <dbReference type="NCBI Taxonomy" id="472059"/>
    <lineage>
        <taxon>Bacteria</taxon>
        <taxon>Bacillati</taxon>
        <taxon>Actinomycetota</taxon>
        <taxon>Actinomycetes</taxon>
        <taxon>Micrococcales</taxon>
        <taxon>Microbacteriaceae</taxon>
        <taxon>Schumannella</taxon>
    </lineage>
</organism>
<evidence type="ECO:0000256" key="4">
    <source>
        <dbReference type="ARBA" id="ARBA00022989"/>
    </source>
</evidence>
<protein>
    <submittedName>
        <fullName evidence="10">Putative ABC transport system permease protein</fullName>
    </submittedName>
</protein>
<evidence type="ECO:0000259" key="8">
    <source>
        <dbReference type="Pfam" id="PF02687"/>
    </source>
</evidence>
<evidence type="ECO:0000256" key="2">
    <source>
        <dbReference type="ARBA" id="ARBA00022475"/>
    </source>
</evidence>
<dbReference type="Pfam" id="PF02687">
    <property type="entry name" value="FtsX"/>
    <property type="match status" value="1"/>
</dbReference>
<dbReference type="InterPro" id="IPR003838">
    <property type="entry name" value="ABC3_permease_C"/>
</dbReference>
<feature type="domain" description="ABC3 transporter permease C-terminal" evidence="8">
    <location>
        <begin position="288"/>
        <end position="404"/>
    </location>
</feature>
<keyword evidence="11" id="KW-1185">Reference proteome</keyword>
<dbReference type="Proteomes" id="UP000553888">
    <property type="component" value="Unassembled WGS sequence"/>
</dbReference>
<reference evidence="10 11" key="1">
    <citation type="submission" date="2020-07" db="EMBL/GenBank/DDBJ databases">
        <title>Sequencing the genomes of 1000 actinobacteria strains.</title>
        <authorList>
            <person name="Klenk H.-P."/>
        </authorList>
    </citation>
    <scope>NUCLEOTIDE SEQUENCE [LARGE SCALE GENOMIC DNA]</scope>
    <source>
        <strain evidence="10 11">DSM 23141</strain>
    </source>
</reference>
<dbReference type="AlphaFoldDB" id="A0A852YRE9"/>
<dbReference type="GO" id="GO:0005886">
    <property type="term" value="C:plasma membrane"/>
    <property type="evidence" value="ECO:0007669"/>
    <property type="project" value="UniProtKB-SubCell"/>
</dbReference>
<dbReference type="Pfam" id="PF12704">
    <property type="entry name" value="MacB_PCD"/>
    <property type="match status" value="1"/>
</dbReference>
<evidence type="ECO:0000259" key="9">
    <source>
        <dbReference type="Pfam" id="PF12704"/>
    </source>
</evidence>
<feature type="domain" description="MacB-like periplasmic core" evidence="9">
    <location>
        <begin position="26"/>
        <end position="194"/>
    </location>
</feature>
<keyword evidence="3 7" id="KW-0812">Transmembrane</keyword>
<feature type="transmembrane region" description="Helical" evidence="7">
    <location>
        <begin position="328"/>
        <end position="354"/>
    </location>
</feature>
<dbReference type="PANTHER" id="PTHR30572">
    <property type="entry name" value="MEMBRANE COMPONENT OF TRANSPORTER-RELATED"/>
    <property type="match status" value="1"/>
</dbReference>
<comment type="caution">
    <text evidence="10">The sequence shown here is derived from an EMBL/GenBank/DDBJ whole genome shotgun (WGS) entry which is preliminary data.</text>
</comment>
<keyword evidence="5 7" id="KW-0472">Membrane</keyword>
<comment type="subcellular location">
    <subcellularLocation>
        <location evidence="1">Cell membrane</location>
        <topology evidence="1">Multi-pass membrane protein</topology>
    </subcellularLocation>
</comment>
<dbReference type="InterPro" id="IPR025857">
    <property type="entry name" value="MacB_PCD"/>
</dbReference>
<keyword evidence="2" id="KW-1003">Cell membrane</keyword>
<name>A0A852YRE9_9MICO</name>
<proteinExistence type="inferred from homology"/>
<gene>
    <name evidence="10" type="ORF">BJ979_002905</name>
</gene>
<dbReference type="GO" id="GO:0022857">
    <property type="term" value="F:transmembrane transporter activity"/>
    <property type="evidence" value="ECO:0007669"/>
    <property type="project" value="TreeGrafter"/>
</dbReference>
<evidence type="ECO:0000256" key="3">
    <source>
        <dbReference type="ARBA" id="ARBA00022692"/>
    </source>
</evidence>
<evidence type="ECO:0000256" key="5">
    <source>
        <dbReference type="ARBA" id="ARBA00023136"/>
    </source>
</evidence>
<evidence type="ECO:0000313" key="10">
    <source>
        <dbReference type="EMBL" id="NYH00280.1"/>
    </source>
</evidence>
<evidence type="ECO:0000256" key="6">
    <source>
        <dbReference type="ARBA" id="ARBA00038076"/>
    </source>
</evidence>
<comment type="similarity">
    <text evidence="6">Belongs to the ABC-4 integral membrane protein family.</text>
</comment>
<evidence type="ECO:0000256" key="7">
    <source>
        <dbReference type="SAM" id="Phobius"/>
    </source>
</evidence>
<feature type="transmembrane region" description="Helical" evidence="7">
    <location>
        <begin position="26"/>
        <end position="49"/>
    </location>
</feature>